<feature type="transmembrane region" description="Helical" evidence="1">
    <location>
        <begin position="52"/>
        <end position="74"/>
    </location>
</feature>
<comment type="caution">
    <text evidence="3">The sequence shown here is derived from an EMBL/GenBank/DDBJ whole genome shotgun (WGS) entry which is preliminary data.</text>
</comment>
<dbReference type="Proteomes" id="UP001597131">
    <property type="component" value="Unassembled WGS sequence"/>
</dbReference>
<gene>
    <name evidence="3" type="ORF">ACFQ3Q_08865</name>
</gene>
<evidence type="ECO:0000259" key="2">
    <source>
        <dbReference type="Pfam" id="PF06724"/>
    </source>
</evidence>
<feature type="transmembrane region" description="Helical" evidence="1">
    <location>
        <begin position="187"/>
        <end position="209"/>
    </location>
</feature>
<feature type="domain" description="DUF1206" evidence="2">
    <location>
        <begin position="95"/>
        <end position="161"/>
    </location>
</feature>
<dbReference type="RefSeq" id="WP_380744939.1">
    <property type="nucleotide sequence ID" value="NZ_JBHTLI010000001.1"/>
</dbReference>
<protein>
    <submittedName>
        <fullName evidence="3">DUF1206 domain-containing protein</fullName>
    </submittedName>
</protein>
<dbReference type="Pfam" id="PF06724">
    <property type="entry name" value="DUF1206"/>
    <property type="match status" value="3"/>
</dbReference>
<evidence type="ECO:0000313" key="3">
    <source>
        <dbReference type="EMBL" id="MFD1095858.1"/>
    </source>
</evidence>
<feature type="domain" description="DUF1206" evidence="2">
    <location>
        <begin position="12"/>
        <end position="77"/>
    </location>
</feature>
<keyword evidence="1" id="KW-0472">Membrane</keyword>
<feature type="transmembrane region" description="Helical" evidence="1">
    <location>
        <begin position="12"/>
        <end position="32"/>
    </location>
</feature>
<name>A0ABW3NPY8_9FLAO</name>
<feature type="transmembrane region" description="Helical" evidence="1">
    <location>
        <begin position="136"/>
        <end position="156"/>
    </location>
</feature>
<evidence type="ECO:0000313" key="4">
    <source>
        <dbReference type="Proteomes" id="UP001597131"/>
    </source>
</evidence>
<evidence type="ECO:0000256" key="1">
    <source>
        <dbReference type="SAM" id="Phobius"/>
    </source>
</evidence>
<feature type="transmembrane region" description="Helical" evidence="1">
    <location>
        <begin position="234"/>
        <end position="254"/>
    </location>
</feature>
<feature type="domain" description="DUF1206" evidence="2">
    <location>
        <begin position="188"/>
        <end position="257"/>
    </location>
</feature>
<dbReference type="EMBL" id="JBHTLI010000001">
    <property type="protein sequence ID" value="MFD1095858.1"/>
    <property type="molecule type" value="Genomic_DNA"/>
</dbReference>
<feature type="transmembrane region" description="Helical" evidence="1">
    <location>
        <begin position="94"/>
        <end position="116"/>
    </location>
</feature>
<proteinExistence type="predicted"/>
<dbReference type="InterPro" id="IPR009597">
    <property type="entry name" value="DUF1206"/>
</dbReference>
<keyword evidence="1" id="KW-1133">Transmembrane helix</keyword>
<keyword evidence="1" id="KW-0812">Transmembrane</keyword>
<sequence>MNTKLKKVARTGYVAKGIVYGITGVLTFLAAFNMGGQKAGKLQVMDFLEKQPFGNVLLVLIAIGLLCYVVWRFIQSFQDPEHIGEDTKGKIKRVAFFISGLIYLGIAGYAVMQLLNTGSSSGGSGGPMSSILTGSAGVYIFAIIGISLAGTAIYQIRRALTGKYLKNFDYKSISEEKRRKTIKNTGYLGHIARGIIFGILSFFFIRAAIHSDTNDIKSTADAFSFLQDSSYGSWLMGIVAAGLVCYAIYVFMVARYRKFQG</sequence>
<reference evidence="4" key="1">
    <citation type="journal article" date="2019" name="Int. J. Syst. Evol. Microbiol.">
        <title>The Global Catalogue of Microorganisms (GCM) 10K type strain sequencing project: providing services to taxonomists for standard genome sequencing and annotation.</title>
        <authorList>
            <consortium name="The Broad Institute Genomics Platform"/>
            <consortium name="The Broad Institute Genome Sequencing Center for Infectious Disease"/>
            <person name="Wu L."/>
            <person name="Ma J."/>
        </authorList>
    </citation>
    <scope>NUCLEOTIDE SEQUENCE [LARGE SCALE GENOMIC DNA]</scope>
    <source>
        <strain evidence="4">CCUG 64793</strain>
    </source>
</reference>
<accession>A0ABW3NPY8</accession>
<organism evidence="3 4">
    <name type="scientific">Salegentibacter chungangensis</name>
    <dbReference type="NCBI Taxonomy" id="1335724"/>
    <lineage>
        <taxon>Bacteria</taxon>
        <taxon>Pseudomonadati</taxon>
        <taxon>Bacteroidota</taxon>
        <taxon>Flavobacteriia</taxon>
        <taxon>Flavobacteriales</taxon>
        <taxon>Flavobacteriaceae</taxon>
        <taxon>Salegentibacter</taxon>
    </lineage>
</organism>
<keyword evidence="4" id="KW-1185">Reference proteome</keyword>